<comment type="caution">
    <text evidence="1">The sequence shown here is derived from an EMBL/GenBank/DDBJ whole genome shotgun (WGS) entry which is preliminary data.</text>
</comment>
<dbReference type="Proteomes" id="UP000242972">
    <property type="component" value="Unassembled WGS sequence"/>
</dbReference>
<dbReference type="Pfam" id="PF09551">
    <property type="entry name" value="Spore_II_R"/>
    <property type="match status" value="1"/>
</dbReference>
<name>A0A2T2XFP6_9FIRM</name>
<dbReference type="InterPro" id="IPR014202">
    <property type="entry name" value="Spore_II_R"/>
</dbReference>
<proteinExistence type="predicted"/>
<dbReference type="EMBL" id="PXYW01000023">
    <property type="protein sequence ID" value="PSR33262.1"/>
    <property type="molecule type" value="Genomic_DNA"/>
</dbReference>
<accession>A0A2T2XFP6</accession>
<dbReference type="NCBIfam" id="TIGR02837">
    <property type="entry name" value="spore_II_R"/>
    <property type="match status" value="1"/>
</dbReference>
<reference evidence="1 2" key="1">
    <citation type="journal article" date="2014" name="BMC Genomics">
        <title>Comparison of environmental and isolate Sulfobacillus genomes reveals diverse carbon, sulfur, nitrogen, and hydrogen metabolisms.</title>
        <authorList>
            <person name="Justice N.B."/>
            <person name="Norman A."/>
            <person name="Brown C.T."/>
            <person name="Singh A."/>
            <person name="Thomas B.C."/>
            <person name="Banfield J.F."/>
        </authorList>
    </citation>
    <scope>NUCLEOTIDE SEQUENCE [LARGE SCALE GENOMIC DNA]</scope>
    <source>
        <strain evidence="1">AMDSBA4</strain>
    </source>
</reference>
<evidence type="ECO:0000313" key="1">
    <source>
        <dbReference type="EMBL" id="PSR33262.1"/>
    </source>
</evidence>
<dbReference type="AlphaFoldDB" id="A0A2T2XFP6"/>
<gene>
    <name evidence="1" type="primary">spoIIR</name>
    <name evidence="1" type="ORF">C7B46_10515</name>
</gene>
<evidence type="ECO:0000313" key="2">
    <source>
        <dbReference type="Proteomes" id="UP000242972"/>
    </source>
</evidence>
<sequence length="213" mass="23571">MWFKQVLVSVVSLGFLLNVAPRPEPGVTTHPVSTPIVTPKVIRFRVIANSDNPIDQAVKLDVRDAVLRVLEPHLDQVTTFAQAKNVLKKLDARVLKVANQVLKSEKAPYQARVTLGTTVFPTKVYGSWVLPAGRYTALLVTLGRGDGHNWWCVLFPSLCFIDMGNAVAVPYQATLAKPIPVVQQTMPAQPEDPGHIAVSWSPPNFLRHLIQWL</sequence>
<organism evidence="1 2">
    <name type="scientific">Sulfobacillus benefaciens</name>
    <dbReference type="NCBI Taxonomy" id="453960"/>
    <lineage>
        <taxon>Bacteria</taxon>
        <taxon>Bacillati</taxon>
        <taxon>Bacillota</taxon>
        <taxon>Clostridia</taxon>
        <taxon>Eubacteriales</taxon>
        <taxon>Clostridiales Family XVII. Incertae Sedis</taxon>
        <taxon>Sulfobacillus</taxon>
    </lineage>
</organism>
<protein>
    <submittedName>
        <fullName evidence="1">Stage II sporulation protein R</fullName>
    </submittedName>
</protein>